<proteinExistence type="predicted"/>
<reference evidence="1 2" key="1">
    <citation type="submission" date="2019-09" db="EMBL/GenBank/DDBJ databases">
        <title>Genome sequencing of strain KACC 21233.</title>
        <authorList>
            <person name="Heo J."/>
            <person name="Kim S.-J."/>
            <person name="Kim J.-S."/>
            <person name="Hong S.-B."/>
            <person name="Kwon S.-W."/>
        </authorList>
    </citation>
    <scope>NUCLEOTIDE SEQUENCE [LARGE SCALE GENOMIC DNA]</scope>
    <source>
        <strain evidence="1 2">KACC 21233</strain>
    </source>
</reference>
<keyword evidence="2" id="KW-1185">Reference proteome</keyword>
<evidence type="ECO:0000313" key="1">
    <source>
        <dbReference type="EMBL" id="QEO17033.1"/>
    </source>
</evidence>
<dbReference type="Proteomes" id="UP000324536">
    <property type="component" value="Chromosome"/>
</dbReference>
<sequence length="274" mass="29323">MRILSILDTLETAPFILETTSALADRLGCGSVRLLHPAPASNPDFQSPDEGMPGPQAQARFAQNVTAQTTALHTLCQNWMATSGHARISHWATGQEDNIRALVATEAASADLVVLSRPRATDPASVSQAFSGALYDAKAAVVVAPLQSYPTMGSHPIVAWKASDMLDRALEHAMPLLEKAATVTILIGERQAGEEATPTLAQTLRQKGVAVTIQRFVITSRTEVGEQIRAQALSAGGDLLVMGAYSQPHFLEWLFGGPTRDILRHGTLPILTHH</sequence>
<dbReference type="EMBL" id="CP043506">
    <property type="protein sequence ID" value="QEO17033.1"/>
    <property type="molecule type" value="Genomic_DNA"/>
</dbReference>
<gene>
    <name evidence="1" type="ORF">FLP30_04155</name>
</gene>
<dbReference type="SUPFAM" id="SSF52402">
    <property type="entry name" value="Adenine nucleotide alpha hydrolases-like"/>
    <property type="match status" value="1"/>
</dbReference>
<dbReference type="RefSeq" id="WP_149278712.1">
    <property type="nucleotide sequence ID" value="NZ_CP043506.1"/>
</dbReference>
<name>A0A5C1YM68_9PROT</name>
<dbReference type="Gene3D" id="3.40.50.12370">
    <property type="match status" value="1"/>
</dbReference>
<accession>A0A5C1YM68</accession>
<dbReference type="OrthoDB" id="9804721at2"/>
<dbReference type="CDD" id="cd00293">
    <property type="entry name" value="USP-like"/>
    <property type="match status" value="1"/>
</dbReference>
<dbReference type="KEGG" id="acek:FLP30_04155"/>
<organism evidence="1 2">
    <name type="scientific">Acetobacter vaccinii</name>
    <dbReference type="NCBI Taxonomy" id="2592655"/>
    <lineage>
        <taxon>Bacteria</taxon>
        <taxon>Pseudomonadati</taxon>
        <taxon>Pseudomonadota</taxon>
        <taxon>Alphaproteobacteria</taxon>
        <taxon>Acetobacterales</taxon>
        <taxon>Acetobacteraceae</taxon>
        <taxon>Acetobacter</taxon>
    </lineage>
</organism>
<dbReference type="AlphaFoldDB" id="A0A5C1YM68"/>
<evidence type="ECO:0000313" key="2">
    <source>
        <dbReference type="Proteomes" id="UP000324536"/>
    </source>
</evidence>
<protein>
    <submittedName>
        <fullName evidence="1">Universal stress protein</fullName>
    </submittedName>
</protein>